<dbReference type="HOGENOM" id="CLU_010194_9_2_1"/>
<evidence type="ECO:0000313" key="1">
    <source>
        <dbReference type="EMBL" id="KDQ20848.1"/>
    </source>
</evidence>
<dbReference type="GO" id="GO:0016616">
    <property type="term" value="F:oxidoreductase activity, acting on the CH-OH group of donors, NAD or NADP as acceptor"/>
    <property type="evidence" value="ECO:0007669"/>
    <property type="project" value="TreeGrafter"/>
</dbReference>
<dbReference type="PANTHER" id="PTHR45458">
    <property type="entry name" value="SHORT-CHAIN DEHYDROGENASE/REDUCTASE SDR"/>
    <property type="match status" value="1"/>
</dbReference>
<dbReference type="CDD" id="cd05325">
    <property type="entry name" value="carb_red_sniffer_like_SDR_c"/>
    <property type="match status" value="1"/>
</dbReference>
<dbReference type="Gene3D" id="3.40.50.720">
    <property type="entry name" value="NAD(P)-binding Rossmann-like Domain"/>
    <property type="match status" value="1"/>
</dbReference>
<dbReference type="Pfam" id="PF00106">
    <property type="entry name" value="adh_short"/>
    <property type="match status" value="1"/>
</dbReference>
<dbReference type="SUPFAM" id="SSF51735">
    <property type="entry name" value="NAD(P)-binding Rossmann-fold domains"/>
    <property type="match status" value="1"/>
</dbReference>
<dbReference type="InParanoid" id="A0A067MYQ3"/>
<gene>
    <name evidence="1" type="ORF">BOTBODRAFT_101020</name>
</gene>
<dbReference type="Proteomes" id="UP000027195">
    <property type="component" value="Unassembled WGS sequence"/>
</dbReference>
<accession>A0A067MYQ3</accession>
<dbReference type="PRINTS" id="PR00081">
    <property type="entry name" value="GDHRDH"/>
</dbReference>
<organism evidence="1 2">
    <name type="scientific">Botryobasidium botryosum (strain FD-172 SS1)</name>
    <dbReference type="NCBI Taxonomy" id="930990"/>
    <lineage>
        <taxon>Eukaryota</taxon>
        <taxon>Fungi</taxon>
        <taxon>Dikarya</taxon>
        <taxon>Basidiomycota</taxon>
        <taxon>Agaricomycotina</taxon>
        <taxon>Agaricomycetes</taxon>
        <taxon>Cantharellales</taxon>
        <taxon>Botryobasidiaceae</taxon>
        <taxon>Botryobasidium</taxon>
    </lineage>
</organism>
<dbReference type="InterPro" id="IPR002347">
    <property type="entry name" value="SDR_fam"/>
</dbReference>
<keyword evidence="2" id="KW-1185">Reference proteome</keyword>
<reference evidence="2" key="1">
    <citation type="journal article" date="2014" name="Proc. Natl. Acad. Sci. U.S.A.">
        <title>Extensive sampling of basidiomycete genomes demonstrates inadequacy of the white-rot/brown-rot paradigm for wood decay fungi.</title>
        <authorList>
            <person name="Riley R."/>
            <person name="Salamov A.A."/>
            <person name="Brown D.W."/>
            <person name="Nagy L.G."/>
            <person name="Floudas D."/>
            <person name="Held B.W."/>
            <person name="Levasseur A."/>
            <person name="Lombard V."/>
            <person name="Morin E."/>
            <person name="Otillar R."/>
            <person name="Lindquist E.A."/>
            <person name="Sun H."/>
            <person name="LaButti K.M."/>
            <person name="Schmutz J."/>
            <person name="Jabbour D."/>
            <person name="Luo H."/>
            <person name="Baker S.E."/>
            <person name="Pisabarro A.G."/>
            <person name="Walton J.D."/>
            <person name="Blanchette R.A."/>
            <person name="Henrissat B."/>
            <person name="Martin F."/>
            <person name="Cullen D."/>
            <person name="Hibbett D.S."/>
            <person name="Grigoriev I.V."/>
        </authorList>
    </citation>
    <scope>NUCLEOTIDE SEQUENCE [LARGE SCALE GENOMIC DNA]</scope>
    <source>
        <strain evidence="2">FD-172 SS1</strain>
    </source>
</reference>
<dbReference type="PANTHER" id="PTHR45458:SF3">
    <property type="entry name" value="CHAIN DEHYDROGENASE (ATSC), PUTATIVE-RELATED"/>
    <property type="match status" value="1"/>
</dbReference>
<proteinExistence type="predicted"/>
<dbReference type="OrthoDB" id="9876299at2759"/>
<dbReference type="EMBL" id="KL198017">
    <property type="protein sequence ID" value="KDQ20848.1"/>
    <property type="molecule type" value="Genomic_DNA"/>
</dbReference>
<evidence type="ECO:0000313" key="2">
    <source>
        <dbReference type="Proteomes" id="UP000027195"/>
    </source>
</evidence>
<protein>
    <recommendedName>
        <fullName evidence="3">NAD(P)-binding protein</fullName>
    </recommendedName>
</protein>
<dbReference type="InterPro" id="IPR052184">
    <property type="entry name" value="SDR_enzymes"/>
</dbReference>
<name>A0A067MYQ3_BOTB1</name>
<dbReference type="InterPro" id="IPR036291">
    <property type="entry name" value="NAD(P)-bd_dom_sf"/>
</dbReference>
<sequence length="260" mass="28100">MPSYAITGANRGLGLELVRQLSVISENIVFALVRNVEASKESLAPYVERGNVHVFKLDLESPASIRAAVEDIEKVTSSIDVLINNAAWVPNRENSAPLGPGDEKAEKQLFRVNTTGPILTTNAFLPLIQKSKLKKAIVISSAAGDVDFILAASFPYGTEYAISKAAVNVAYAKYAVQFKEEGVLFASISPGMVNTSVKPPTPEDIAMVQTIVKHFKGANPDFEGPITEYESASKVLKVIENLSPETSGQFVSHHGNKEWL</sequence>
<evidence type="ECO:0008006" key="3">
    <source>
        <dbReference type="Google" id="ProtNLM"/>
    </source>
</evidence>
<dbReference type="AlphaFoldDB" id="A0A067MYQ3"/>